<evidence type="ECO:0000313" key="2">
    <source>
        <dbReference type="EMBL" id="CAH2043005.1"/>
    </source>
</evidence>
<reference evidence="2" key="1">
    <citation type="submission" date="2022-03" db="EMBL/GenBank/DDBJ databases">
        <authorList>
            <person name="Martin H S."/>
        </authorList>
    </citation>
    <scope>NUCLEOTIDE SEQUENCE</scope>
</reference>
<keyword evidence="3" id="KW-1185">Reference proteome</keyword>
<feature type="non-terminal residue" evidence="2">
    <location>
        <position position="1"/>
    </location>
</feature>
<organism evidence="2 3">
    <name type="scientific">Iphiclides podalirius</name>
    <name type="common">scarce swallowtail</name>
    <dbReference type="NCBI Taxonomy" id="110791"/>
    <lineage>
        <taxon>Eukaryota</taxon>
        <taxon>Metazoa</taxon>
        <taxon>Ecdysozoa</taxon>
        <taxon>Arthropoda</taxon>
        <taxon>Hexapoda</taxon>
        <taxon>Insecta</taxon>
        <taxon>Pterygota</taxon>
        <taxon>Neoptera</taxon>
        <taxon>Endopterygota</taxon>
        <taxon>Lepidoptera</taxon>
        <taxon>Glossata</taxon>
        <taxon>Ditrysia</taxon>
        <taxon>Papilionoidea</taxon>
        <taxon>Papilionidae</taxon>
        <taxon>Papilioninae</taxon>
        <taxon>Iphiclides</taxon>
    </lineage>
</organism>
<name>A0ABN8I1S2_9NEOP</name>
<proteinExistence type="predicted"/>
<gene>
    <name evidence="2" type="ORF">IPOD504_LOCUS4103</name>
</gene>
<evidence type="ECO:0000256" key="1">
    <source>
        <dbReference type="SAM" id="MobiDB-lite"/>
    </source>
</evidence>
<dbReference type="Proteomes" id="UP000837857">
    <property type="component" value="Chromosome 15"/>
</dbReference>
<protein>
    <submittedName>
        <fullName evidence="2">Uncharacterized protein</fullName>
    </submittedName>
</protein>
<sequence>MPMIPRVTSKGALARCLGDRRSGQHIQGAGDARSVPAAHLPRCAHVGYDGTKQCPEQGEALVPPAQPHVARLHIGAYLELSESCHGHIMPESVGNKLRNPPANSPKRGRRDEFGTPQTEVELSFML</sequence>
<accession>A0ABN8I1S2</accession>
<dbReference type="EMBL" id="OW152827">
    <property type="protein sequence ID" value="CAH2043005.1"/>
    <property type="molecule type" value="Genomic_DNA"/>
</dbReference>
<feature type="region of interest" description="Disordered" evidence="1">
    <location>
        <begin position="88"/>
        <end position="117"/>
    </location>
</feature>
<evidence type="ECO:0000313" key="3">
    <source>
        <dbReference type="Proteomes" id="UP000837857"/>
    </source>
</evidence>